<feature type="region of interest" description="Disordered" evidence="1">
    <location>
        <begin position="1"/>
        <end position="146"/>
    </location>
</feature>
<reference evidence="2" key="1">
    <citation type="submission" date="2022-01" db="EMBL/GenBank/DDBJ databases">
        <title>Genome Sequence Resource for Two Populations of Ditylenchus destructor, the Migratory Endoparasitic Phytonematode.</title>
        <authorList>
            <person name="Zhang H."/>
            <person name="Lin R."/>
            <person name="Xie B."/>
        </authorList>
    </citation>
    <scope>NUCLEOTIDE SEQUENCE</scope>
    <source>
        <strain evidence="2">BazhouSP</strain>
    </source>
</reference>
<name>A0AAD4MKZ2_9BILA</name>
<dbReference type="EMBL" id="JAKKPZ010000627">
    <property type="protein sequence ID" value="KAI1693453.1"/>
    <property type="molecule type" value="Genomic_DNA"/>
</dbReference>
<dbReference type="AlphaFoldDB" id="A0AAD4MKZ2"/>
<proteinExistence type="predicted"/>
<feature type="compositionally biased region" description="Basic and acidic residues" evidence="1">
    <location>
        <begin position="42"/>
        <end position="53"/>
    </location>
</feature>
<accession>A0AAD4MKZ2</accession>
<evidence type="ECO:0000313" key="3">
    <source>
        <dbReference type="Proteomes" id="UP001201812"/>
    </source>
</evidence>
<keyword evidence="3" id="KW-1185">Reference proteome</keyword>
<feature type="compositionally biased region" description="Basic and acidic residues" evidence="1">
    <location>
        <begin position="99"/>
        <end position="139"/>
    </location>
</feature>
<dbReference type="Proteomes" id="UP001201812">
    <property type="component" value="Unassembled WGS sequence"/>
</dbReference>
<gene>
    <name evidence="2" type="ORF">DdX_20650</name>
</gene>
<organism evidence="2 3">
    <name type="scientific">Ditylenchus destructor</name>
    <dbReference type="NCBI Taxonomy" id="166010"/>
    <lineage>
        <taxon>Eukaryota</taxon>
        <taxon>Metazoa</taxon>
        <taxon>Ecdysozoa</taxon>
        <taxon>Nematoda</taxon>
        <taxon>Chromadorea</taxon>
        <taxon>Rhabditida</taxon>
        <taxon>Tylenchina</taxon>
        <taxon>Tylenchomorpha</taxon>
        <taxon>Sphaerularioidea</taxon>
        <taxon>Anguinidae</taxon>
        <taxon>Anguininae</taxon>
        <taxon>Ditylenchus</taxon>
    </lineage>
</organism>
<sequence length="146" mass="15819">MCCGKKKSAKPPPNPKEAADATPVVTPMAASTTPAPTSNDQNSKDHKTSEHPSNDGAPVEQIKPRTFEHDAKQKEIAKGKKVPKTKYPTMSDVAFDFSGSKKDEDATQKDTKENSKKASKEEPKQTSKDGPKKAEDKTPALEPTQE</sequence>
<comment type="caution">
    <text evidence="2">The sequence shown here is derived from an EMBL/GenBank/DDBJ whole genome shotgun (WGS) entry which is preliminary data.</text>
</comment>
<evidence type="ECO:0000313" key="2">
    <source>
        <dbReference type="EMBL" id="KAI1693453.1"/>
    </source>
</evidence>
<feature type="compositionally biased region" description="Basic and acidic residues" evidence="1">
    <location>
        <begin position="62"/>
        <end position="78"/>
    </location>
</feature>
<feature type="compositionally biased region" description="Low complexity" evidence="1">
    <location>
        <begin position="20"/>
        <end position="38"/>
    </location>
</feature>
<evidence type="ECO:0000256" key="1">
    <source>
        <dbReference type="SAM" id="MobiDB-lite"/>
    </source>
</evidence>
<protein>
    <submittedName>
        <fullName evidence="2">Uncharacterized protein</fullName>
    </submittedName>
</protein>